<proteinExistence type="predicted"/>
<reference evidence="1 2" key="1">
    <citation type="submission" date="2014-04" db="EMBL/GenBank/DDBJ databases">
        <authorList>
            <consortium name="DOE Joint Genome Institute"/>
            <person name="Kuo A."/>
            <person name="Gay G."/>
            <person name="Dore J."/>
            <person name="Kohler A."/>
            <person name="Nagy L.G."/>
            <person name="Floudas D."/>
            <person name="Copeland A."/>
            <person name="Barry K.W."/>
            <person name="Cichocki N."/>
            <person name="Veneault-Fourrey C."/>
            <person name="LaButti K."/>
            <person name="Lindquist E.A."/>
            <person name="Lipzen A."/>
            <person name="Lundell T."/>
            <person name="Morin E."/>
            <person name="Murat C."/>
            <person name="Sun H."/>
            <person name="Tunlid A."/>
            <person name="Henrissat B."/>
            <person name="Grigoriev I.V."/>
            <person name="Hibbett D.S."/>
            <person name="Martin F."/>
            <person name="Nordberg H.P."/>
            <person name="Cantor M.N."/>
            <person name="Hua S.X."/>
        </authorList>
    </citation>
    <scope>NUCLEOTIDE SEQUENCE [LARGE SCALE GENOMIC DNA]</scope>
    <source>
        <strain evidence="2">h7</strain>
    </source>
</reference>
<dbReference type="AlphaFoldDB" id="A0A0C2Z6D1"/>
<dbReference type="OrthoDB" id="3023006at2759"/>
<evidence type="ECO:0000313" key="1">
    <source>
        <dbReference type="EMBL" id="KIM48737.1"/>
    </source>
</evidence>
<dbReference type="Proteomes" id="UP000053424">
    <property type="component" value="Unassembled WGS sequence"/>
</dbReference>
<gene>
    <name evidence="1" type="ORF">M413DRAFT_84875</name>
</gene>
<dbReference type="EMBL" id="KN831768">
    <property type="protein sequence ID" value="KIM48737.1"/>
    <property type="molecule type" value="Genomic_DNA"/>
</dbReference>
<name>A0A0C2Z6D1_HEBCY</name>
<dbReference type="HOGENOM" id="CLU_020999_4_0_1"/>
<dbReference type="InterPro" id="IPR032675">
    <property type="entry name" value="LRR_dom_sf"/>
</dbReference>
<sequence>MKSMKMFPGYLASRRPRTSLQLSPSSHGHIGPPLDPPAPLDNNDLGIFVLPNEIFCAIFLLARDLSRTGSISESDTLHLKELPTEVRVSHVCRLWRSIAINFPNLWNTFRYGLPKSSTIDVKGRLDEYLKRSEPQLLDFWLNFRGDRVGKRFEDHCEMFRVILTHVDRWRRLTVLVDVDYYCIDDYCQELEHIHPVNLEHFAFCPQVTATRIGQETSLSPKIFINGAEKLTSVRLETNSFSICLPPLSNLTTLRIERSLSNEIHIETSTLLLLLALPSLENLSCSGFGHGYPEATIKKPIVMKNLRDLRCGTDRVAKLLSFIEAPRLHTLTLKDISFPHLQPNAFPVLTTLILCNCSVQWTAFAGKLSRIANQIQHLTVSEDSKGTFHLHALTEFAEGRWPRLRTLRCNIQTITRAELYIQLAVCRLETDIEFSISKPKQTIYQLVIHESWSPLELSIIISSYLWSGRKNWSSSA</sequence>
<dbReference type="Gene3D" id="1.20.1280.50">
    <property type="match status" value="1"/>
</dbReference>
<reference evidence="2" key="2">
    <citation type="submission" date="2015-01" db="EMBL/GenBank/DDBJ databases">
        <title>Evolutionary Origins and Diversification of the Mycorrhizal Mutualists.</title>
        <authorList>
            <consortium name="DOE Joint Genome Institute"/>
            <consortium name="Mycorrhizal Genomics Consortium"/>
            <person name="Kohler A."/>
            <person name="Kuo A."/>
            <person name="Nagy L.G."/>
            <person name="Floudas D."/>
            <person name="Copeland A."/>
            <person name="Barry K.W."/>
            <person name="Cichocki N."/>
            <person name="Veneault-Fourrey C."/>
            <person name="LaButti K."/>
            <person name="Lindquist E.A."/>
            <person name="Lipzen A."/>
            <person name="Lundell T."/>
            <person name="Morin E."/>
            <person name="Murat C."/>
            <person name="Riley R."/>
            <person name="Ohm R."/>
            <person name="Sun H."/>
            <person name="Tunlid A."/>
            <person name="Henrissat B."/>
            <person name="Grigoriev I.V."/>
            <person name="Hibbett D.S."/>
            <person name="Martin F."/>
        </authorList>
    </citation>
    <scope>NUCLEOTIDE SEQUENCE [LARGE SCALE GENOMIC DNA]</scope>
    <source>
        <strain evidence="2">h7</strain>
    </source>
</reference>
<dbReference type="Gene3D" id="3.80.10.10">
    <property type="entry name" value="Ribonuclease Inhibitor"/>
    <property type="match status" value="1"/>
</dbReference>
<dbReference type="SUPFAM" id="SSF52047">
    <property type="entry name" value="RNI-like"/>
    <property type="match status" value="1"/>
</dbReference>
<protein>
    <submittedName>
        <fullName evidence="1">Uncharacterized protein</fullName>
    </submittedName>
</protein>
<evidence type="ECO:0000313" key="2">
    <source>
        <dbReference type="Proteomes" id="UP000053424"/>
    </source>
</evidence>
<organism evidence="1 2">
    <name type="scientific">Hebeloma cylindrosporum</name>
    <dbReference type="NCBI Taxonomy" id="76867"/>
    <lineage>
        <taxon>Eukaryota</taxon>
        <taxon>Fungi</taxon>
        <taxon>Dikarya</taxon>
        <taxon>Basidiomycota</taxon>
        <taxon>Agaricomycotina</taxon>
        <taxon>Agaricomycetes</taxon>
        <taxon>Agaricomycetidae</taxon>
        <taxon>Agaricales</taxon>
        <taxon>Agaricineae</taxon>
        <taxon>Hymenogastraceae</taxon>
        <taxon>Hebeloma</taxon>
    </lineage>
</organism>
<keyword evidence="2" id="KW-1185">Reference proteome</keyword>
<accession>A0A0C2Z6D1</accession>